<dbReference type="Gene3D" id="1.10.1740.10">
    <property type="match status" value="1"/>
</dbReference>
<reference evidence="8" key="1">
    <citation type="submission" date="2020-05" db="EMBL/GenBank/DDBJ databases">
        <authorList>
            <person name="Chiriac C."/>
            <person name="Salcher M."/>
            <person name="Ghai R."/>
            <person name="Kavagutti S V."/>
        </authorList>
    </citation>
    <scope>NUCLEOTIDE SEQUENCE</scope>
</reference>
<dbReference type="EMBL" id="CAFAAY010000044">
    <property type="protein sequence ID" value="CAB4815418.1"/>
    <property type="molecule type" value="Genomic_DNA"/>
</dbReference>
<dbReference type="PANTHER" id="PTHR43133">
    <property type="entry name" value="RNA POLYMERASE ECF-TYPE SIGMA FACTO"/>
    <property type="match status" value="1"/>
</dbReference>
<evidence type="ECO:0000259" key="6">
    <source>
        <dbReference type="Pfam" id="PF04542"/>
    </source>
</evidence>
<dbReference type="GO" id="GO:0006352">
    <property type="term" value="P:DNA-templated transcription initiation"/>
    <property type="evidence" value="ECO:0007669"/>
    <property type="project" value="InterPro"/>
</dbReference>
<evidence type="ECO:0000313" key="8">
    <source>
        <dbReference type="EMBL" id="CAB4815418.1"/>
    </source>
</evidence>
<dbReference type="GO" id="GO:0016987">
    <property type="term" value="F:sigma factor activity"/>
    <property type="evidence" value="ECO:0007669"/>
    <property type="project" value="UniProtKB-KW"/>
</dbReference>
<feature type="domain" description="RNA polymerase sigma-70 region 2" evidence="6">
    <location>
        <begin position="28"/>
        <end position="95"/>
    </location>
</feature>
<evidence type="ECO:0000256" key="5">
    <source>
        <dbReference type="ARBA" id="ARBA00023163"/>
    </source>
</evidence>
<dbReference type="InterPro" id="IPR013249">
    <property type="entry name" value="RNA_pol_sigma70_r4_t2"/>
</dbReference>
<keyword evidence="5" id="KW-0804">Transcription</keyword>
<dbReference type="AlphaFoldDB" id="A0A6J6Z8B8"/>
<keyword evidence="2" id="KW-0805">Transcription regulation</keyword>
<evidence type="ECO:0000256" key="3">
    <source>
        <dbReference type="ARBA" id="ARBA00023082"/>
    </source>
</evidence>
<dbReference type="Pfam" id="PF08281">
    <property type="entry name" value="Sigma70_r4_2"/>
    <property type="match status" value="1"/>
</dbReference>
<proteinExistence type="inferred from homology"/>
<dbReference type="PANTHER" id="PTHR43133:SF8">
    <property type="entry name" value="RNA POLYMERASE SIGMA FACTOR HI_1459-RELATED"/>
    <property type="match status" value="1"/>
</dbReference>
<evidence type="ECO:0000259" key="7">
    <source>
        <dbReference type="Pfam" id="PF08281"/>
    </source>
</evidence>
<dbReference type="Pfam" id="PF04542">
    <property type="entry name" value="Sigma70_r2"/>
    <property type="match status" value="1"/>
</dbReference>
<dbReference type="GO" id="GO:0003677">
    <property type="term" value="F:DNA binding"/>
    <property type="evidence" value="ECO:0007669"/>
    <property type="project" value="UniProtKB-KW"/>
</dbReference>
<keyword evidence="4" id="KW-0238">DNA-binding</keyword>
<dbReference type="NCBIfam" id="TIGR02937">
    <property type="entry name" value="sigma70-ECF"/>
    <property type="match status" value="1"/>
</dbReference>
<sequence>MAEFSTDTELMQKAIHGDRLALERLLVRHQPALIRLIQAEMGVKLQAHITAEDLFQQCCVEVIRSLHQVEIHDEPSVFRWLSAIARHRVLDAAKAASIRERTVPKATQNLEFESTDDLFQQISASISTASHQLHRQELEVAIRQAVASLEHPLQRRAVTLRYLEGLSLEETARLMQITVDSVRAHLHRAKDPLVVQLDSFRKWIS</sequence>
<dbReference type="InterPro" id="IPR039425">
    <property type="entry name" value="RNA_pol_sigma-70-like"/>
</dbReference>
<dbReference type="InterPro" id="IPR013324">
    <property type="entry name" value="RNA_pol_sigma_r3/r4-like"/>
</dbReference>
<dbReference type="SUPFAM" id="SSF88946">
    <property type="entry name" value="Sigma2 domain of RNA polymerase sigma factors"/>
    <property type="match status" value="1"/>
</dbReference>
<dbReference type="SUPFAM" id="SSF88659">
    <property type="entry name" value="Sigma3 and sigma4 domains of RNA polymerase sigma factors"/>
    <property type="match status" value="1"/>
</dbReference>
<feature type="domain" description="RNA polymerase sigma factor 70 region 4 type 2" evidence="7">
    <location>
        <begin position="142"/>
        <end position="190"/>
    </location>
</feature>
<evidence type="ECO:0000256" key="2">
    <source>
        <dbReference type="ARBA" id="ARBA00023015"/>
    </source>
</evidence>
<accession>A0A6J6Z8B8</accession>
<comment type="similarity">
    <text evidence="1">Belongs to the sigma-70 factor family. ECF subfamily.</text>
</comment>
<evidence type="ECO:0000256" key="4">
    <source>
        <dbReference type="ARBA" id="ARBA00023125"/>
    </source>
</evidence>
<keyword evidence="3" id="KW-0731">Sigma factor</keyword>
<protein>
    <submittedName>
        <fullName evidence="8">Unannotated protein</fullName>
    </submittedName>
</protein>
<organism evidence="8">
    <name type="scientific">freshwater metagenome</name>
    <dbReference type="NCBI Taxonomy" id="449393"/>
    <lineage>
        <taxon>unclassified sequences</taxon>
        <taxon>metagenomes</taxon>
        <taxon>ecological metagenomes</taxon>
    </lineage>
</organism>
<dbReference type="InterPro" id="IPR013325">
    <property type="entry name" value="RNA_pol_sigma_r2"/>
</dbReference>
<dbReference type="InterPro" id="IPR036388">
    <property type="entry name" value="WH-like_DNA-bd_sf"/>
</dbReference>
<gene>
    <name evidence="8" type="ORF">UFOPK3124_00709</name>
</gene>
<evidence type="ECO:0000256" key="1">
    <source>
        <dbReference type="ARBA" id="ARBA00010641"/>
    </source>
</evidence>
<dbReference type="InterPro" id="IPR014284">
    <property type="entry name" value="RNA_pol_sigma-70_dom"/>
</dbReference>
<dbReference type="Gene3D" id="1.10.10.10">
    <property type="entry name" value="Winged helix-like DNA-binding domain superfamily/Winged helix DNA-binding domain"/>
    <property type="match status" value="1"/>
</dbReference>
<dbReference type="InterPro" id="IPR007627">
    <property type="entry name" value="RNA_pol_sigma70_r2"/>
</dbReference>
<name>A0A6J6Z8B8_9ZZZZ</name>